<dbReference type="Gene3D" id="3.30.710.10">
    <property type="entry name" value="Potassium Channel Kv1.1, Chain A"/>
    <property type="match status" value="1"/>
</dbReference>
<gene>
    <name evidence="2" type="ORF">HDK90DRAFT_470049</name>
</gene>
<dbReference type="PANTHER" id="PTHR47843:SF2">
    <property type="entry name" value="BTB DOMAIN-CONTAINING PROTEIN"/>
    <property type="match status" value="1"/>
</dbReference>
<dbReference type="SUPFAM" id="SSF54695">
    <property type="entry name" value="POZ domain"/>
    <property type="match status" value="1"/>
</dbReference>
<dbReference type="PROSITE" id="PS50097">
    <property type="entry name" value="BTB"/>
    <property type="match status" value="1"/>
</dbReference>
<evidence type="ECO:0000259" key="1">
    <source>
        <dbReference type="PROSITE" id="PS50097"/>
    </source>
</evidence>
<protein>
    <recommendedName>
        <fullName evidence="1">BTB domain-containing protein</fullName>
    </recommendedName>
</protein>
<dbReference type="EMBL" id="JBBWRZ010000012">
    <property type="protein sequence ID" value="KAK8224630.1"/>
    <property type="molecule type" value="Genomic_DNA"/>
</dbReference>
<dbReference type="InterPro" id="IPR011333">
    <property type="entry name" value="SKP1/BTB/POZ_sf"/>
</dbReference>
<sequence length="284" mass="32315">MSNTGVAEQDASEDHEDFMTLMVGAHYELFRVKLSLLSNASLFFKKAFESGFIEGKERFMVLEDTDVEVFRLILDFLENGRSADIFKLAFSDDLYSNHNQNGEVEWDLQMSSIYVFAMMYLVDELAVGVAHMFTERFEEYKNHELARFPTATTVTRVFDNVPDDAPLCEMFVEAFVDSILSGRLDILEPAHIDEINQFPADFIAAVEASLSARRSGLGDELLNNIRTTARLSQITALMDEQTSQRGNVDYLRNGYPASMRATIVDLTVEIEKLKKENEELRKGR</sequence>
<feature type="domain" description="BTB" evidence="1">
    <location>
        <begin position="17"/>
        <end position="81"/>
    </location>
</feature>
<evidence type="ECO:0000313" key="3">
    <source>
        <dbReference type="Proteomes" id="UP001492380"/>
    </source>
</evidence>
<organism evidence="2 3">
    <name type="scientific">Phyllosticta capitalensis</name>
    <dbReference type="NCBI Taxonomy" id="121624"/>
    <lineage>
        <taxon>Eukaryota</taxon>
        <taxon>Fungi</taxon>
        <taxon>Dikarya</taxon>
        <taxon>Ascomycota</taxon>
        <taxon>Pezizomycotina</taxon>
        <taxon>Dothideomycetes</taxon>
        <taxon>Dothideomycetes incertae sedis</taxon>
        <taxon>Botryosphaeriales</taxon>
        <taxon>Phyllostictaceae</taxon>
        <taxon>Phyllosticta</taxon>
    </lineage>
</organism>
<dbReference type="PANTHER" id="PTHR47843">
    <property type="entry name" value="BTB DOMAIN-CONTAINING PROTEIN-RELATED"/>
    <property type="match status" value="1"/>
</dbReference>
<keyword evidence="3" id="KW-1185">Reference proteome</keyword>
<dbReference type="Proteomes" id="UP001492380">
    <property type="component" value="Unassembled WGS sequence"/>
</dbReference>
<dbReference type="InterPro" id="IPR000210">
    <property type="entry name" value="BTB/POZ_dom"/>
</dbReference>
<proteinExistence type="predicted"/>
<dbReference type="CDD" id="cd18186">
    <property type="entry name" value="BTB_POZ_ZBTB_KLHL-like"/>
    <property type="match status" value="1"/>
</dbReference>
<comment type="caution">
    <text evidence="2">The sequence shown here is derived from an EMBL/GenBank/DDBJ whole genome shotgun (WGS) entry which is preliminary data.</text>
</comment>
<reference evidence="2 3" key="1">
    <citation type="submission" date="2024-04" db="EMBL/GenBank/DDBJ databases">
        <title>Phyllosticta paracitricarpa is synonymous to the EU quarantine fungus P. citricarpa based on phylogenomic analyses.</title>
        <authorList>
            <consortium name="Lawrence Berkeley National Laboratory"/>
            <person name="Van Ingen-Buijs V.A."/>
            <person name="Van Westerhoven A.C."/>
            <person name="Haridas S."/>
            <person name="Skiadas P."/>
            <person name="Martin F."/>
            <person name="Groenewald J.Z."/>
            <person name="Crous P.W."/>
            <person name="Seidl M.F."/>
        </authorList>
    </citation>
    <scope>NUCLEOTIDE SEQUENCE [LARGE SCALE GENOMIC DNA]</scope>
    <source>
        <strain evidence="2 3">CBS 123374</strain>
    </source>
</reference>
<name>A0ABR1YBQ4_9PEZI</name>
<evidence type="ECO:0000313" key="2">
    <source>
        <dbReference type="EMBL" id="KAK8224630.1"/>
    </source>
</evidence>
<accession>A0ABR1YBQ4</accession>